<evidence type="ECO:0000259" key="7">
    <source>
        <dbReference type="Pfam" id="PF10502"/>
    </source>
</evidence>
<evidence type="ECO:0000256" key="4">
    <source>
        <dbReference type="ARBA" id="ARBA00022801"/>
    </source>
</evidence>
<protein>
    <recommendedName>
        <fullName evidence="3 6">Signal peptidase I</fullName>
        <ecNumber evidence="3 6">3.4.21.89</ecNumber>
    </recommendedName>
</protein>
<keyword evidence="6" id="KW-1133">Transmembrane helix</keyword>
<accession>A0A2H0TVL1</accession>
<dbReference type="Gene3D" id="2.10.109.10">
    <property type="entry name" value="Umud Fragment, subunit A"/>
    <property type="match status" value="1"/>
</dbReference>
<dbReference type="EC" id="3.4.21.89" evidence="3 6"/>
<comment type="similarity">
    <text evidence="2 6">Belongs to the peptidase S26 family.</text>
</comment>
<dbReference type="GO" id="GO:0004252">
    <property type="term" value="F:serine-type endopeptidase activity"/>
    <property type="evidence" value="ECO:0007669"/>
    <property type="project" value="InterPro"/>
</dbReference>
<reference evidence="9" key="1">
    <citation type="submission" date="2017-09" db="EMBL/GenBank/DDBJ databases">
        <title>Depth-based differentiation of microbial function through sediment-hosted aquifers and enrichment of novel symbionts in the deep terrestrial subsurface.</title>
        <authorList>
            <person name="Probst A.J."/>
            <person name="Ladd B."/>
            <person name="Jarett J.K."/>
            <person name="Geller-Mcgrath D.E."/>
            <person name="Sieber C.M.K."/>
            <person name="Emerson J.B."/>
            <person name="Anantharaman K."/>
            <person name="Thomas B.C."/>
            <person name="Malmstrom R."/>
            <person name="Stieglmeier M."/>
            <person name="Klingl A."/>
            <person name="Woyke T."/>
            <person name="Ryan C.M."/>
            <person name="Banfield J.F."/>
        </authorList>
    </citation>
    <scope>NUCLEOTIDE SEQUENCE [LARGE SCALE GENOMIC DNA]</scope>
</reference>
<dbReference type="EMBL" id="PFBY01000037">
    <property type="protein sequence ID" value="PIR76203.1"/>
    <property type="molecule type" value="Genomic_DNA"/>
</dbReference>
<dbReference type="GO" id="GO:0016020">
    <property type="term" value="C:membrane"/>
    <property type="evidence" value="ECO:0007669"/>
    <property type="project" value="UniProtKB-SubCell"/>
</dbReference>
<organism evidence="8 9">
    <name type="scientific">Candidatus Magasanikbacteria bacterium CG10_big_fil_rev_8_21_14_0_10_42_10</name>
    <dbReference type="NCBI Taxonomy" id="1974649"/>
    <lineage>
        <taxon>Bacteria</taxon>
        <taxon>Candidatus Magasanikiibacteriota</taxon>
    </lineage>
</organism>
<evidence type="ECO:0000256" key="3">
    <source>
        <dbReference type="ARBA" id="ARBA00013208"/>
    </source>
</evidence>
<dbReference type="Proteomes" id="UP000231530">
    <property type="component" value="Unassembled WGS sequence"/>
</dbReference>
<evidence type="ECO:0000256" key="1">
    <source>
        <dbReference type="ARBA" id="ARBA00000677"/>
    </source>
</evidence>
<evidence type="ECO:0000256" key="6">
    <source>
        <dbReference type="RuleBase" id="RU362042"/>
    </source>
</evidence>
<feature type="active site" evidence="5">
    <location>
        <position position="107"/>
    </location>
</feature>
<dbReference type="InterPro" id="IPR019757">
    <property type="entry name" value="Pept_S26A_signal_pept_1_Lys-AS"/>
</dbReference>
<evidence type="ECO:0000256" key="2">
    <source>
        <dbReference type="ARBA" id="ARBA00009370"/>
    </source>
</evidence>
<evidence type="ECO:0000256" key="5">
    <source>
        <dbReference type="PIRSR" id="PIRSR600223-1"/>
    </source>
</evidence>
<comment type="catalytic activity">
    <reaction evidence="1 6">
        <text>Cleavage of hydrophobic, N-terminal signal or leader sequences from secreted and periplasmic proteins.</text>
        <dbReference type="EC" id="3.4.21.89"/>
    </reaction>
</comment>
<evidence type="ECO:0000313" key="9">
    <source>
        <dbReference type="Proteomes" id="UP000231530"/>
    </source>
</evidence>
<dbReference type="Pfam" id="PF10502">
    <property type="entry name" value="Peptidase_S26"/>
    <property type="match status" value="1"/>
</dbReference>
<dbReference type="PANTHER" id="PTHR43390:SF1">
    <property type="entry name" value="CHLOROPLAST PROCESSING PEPTIDASE"/>
    <property type="match status" value="1"/>
</dbReference>
<gene>
    <name evidence="8" type="primary">lepB</name>
    <name evidence="8" type="ORF">COU32_03305</name>
</gene>
<comment type="subcellular location">
    <subcellularLocation>
        <location evidence="6">Membrane</location>
        <topology evidence="6">Single-pass type II membrane protein</topology>
    </subcellularLocation>
</comment>
<feature type="transmembrane region" description="Helical" evidence="6">
    <location>
        <begin position="29"/>
        <end position="54"/>
    </location>
</feature>
<dbReference type="NCBIfam" id="TIGR02227">
    <property type="entry name" value="sigpep_I_bact"/>
    <property type="match status" value="1"/>
</dbReference>
<dbReference type="GO" id="GO:0009003">
    <property type="term" value="F:signal peptidase activity"/>
    <property type="evidence" value="ECO:0007669"/>
    <property type="project" value="UniProtKB-EC"/>
</dbReference>
<dbReference type="AlphaFoldDB" id="A0A2H0TVL1"/>
<dbReference type="SUPFAM" id="SSF51306">
    <property type="entry name" value="LexA/Signal peptidase"/>
    <property type="match status" value="1"/>
</dbReference>
<dbReference type="PANTHER" id="PTHR43390">
    <property type="entry name" value="SIGNAL PEPTIDASE I"/>
    <property type="match status" value="1"/>
</dbReference>
<keyword evidence="4 6" id="KW-0378">Hydrolase</keyword>
<dbReference type="InterPro" id="IPR036286">
    <property type="entry name" value="LexA/Signal_pep-like_sf"/>
</dbReference>
<dbReference type="InterPro" id="IPR019533">
    <property type="entry name" value="Peptidase_S26"/>
</dbReference>
<dbReference type="PROSITE" id="PS00760">
    <property type="entry name" value="SPASE_I_2"/>
    <property type="match status" value="1"/>
</dbReference>
<proteinExistence type="inferred from homology"/>
<evidence type="ECO:0000313" key="8">
    <source>
        <dbReference type="EMBL" id="PIR76203.1"/>
    </source>
</evidence>
<feature type="active site" evidence="5">
    <location>
        <position position="64"/>
    </location>
</feature>
<feature type="domain" description="Peptidase S26" evidence="7">
    <location>
        <begin position="34"/>
        <end position="190"/>
    </location>
</feature>
<keyword evidence="6" id="KW-0812">Transmembrane</keyword>
<dbReference type="PRINTS" id="PR00727">
    <property type="entry name" value="LEADERPTASE"/>
</dbReference>
<dbReference type="InterPro" id="IPR000223">
    <property type="entry name" value="Pept_S26A_signal_pept_1"/>
</dbReference>
<name>A0A2H0TVL1_9BACT</name>
<dbReference type="CDD" id="cd06530">
    <property type="entry name" value="S26_SPase_I"/>
    <property type="match status" value="1"/>
</dbReference>
<sequence>MEETQSFDTPELPSEIEESHKETTWLGKIGLFFLELVKIVVLAAITIVAVRYFLFKPFYVKGESMSPTFYENEYLIVDELSYRFRNPKRGEVIVFRSPTSPEDFYLKRVIGLPGERIRVENGKVTICQVECTVLSEQYLNGISTDGDVAFTLGDDQYAVFGDNRGASYDSRRFGPITKESIQGRTLLRGWPLTRVSYFGDSHLPQYNL</sequence>
<comment type="caution">
    <text evidence="8">The sequence shown here is derived from an EMBL/GenBank/DDBJ whole genome shotgun (WGS) entry which is preliminary data.</text>
</comment>
<keyword evidence="6" id="KW-0645">Protease</keyword>
<keyword evidence="6" id="KW-0472">Membrane</keyword>
<dbReference type="GO" id="GO:0006465">
    <property type="term" value="P:signal peptide processing"/>
    <property type="evidence" value="ECO:0007669"/>
    <property type="project" value="InterPro"/>
</dbReference>